<accession>A0AAV1M9G7</accession>
<dbReference type="Proteomes" id="UP001314205">
    <property type="component" value="Unassembled WGS sequence"/>
</dbReference>
<proteinExistence type="predicted"/>
<dbReference type="InterPro" id="IPR027417">
    <property type="entry name" value="P-loop_NTPase"/>
</dbReference>
<evidence type="ECO:0000313" key="3">
    <source>
        <dbReference type="Proteomes" id="UP001314205"/>
    </source>
</evidence>
<dbReference type="SUPFAM" id="SSF52540">
    <property type="entry name" value="P-loop containing nucleoside triphosphate hydrolases"/>
    <property type="match status" value="1"/>
</dbReference>
<sequence>MNDTDYEPMDIDSSSNSYTAMEISYNETVLGDNEHPEKVVENKNLTPTGNIKKEVKKIHLNIRPLRKNNVFYFSNRYTLFFFFFGSVIISILSYKAVNFKCSYGFNVKLIKKSLSSKVIGQQDAIETLIRAMEVNASSKILFLYGGTGVGKSLSISIVLDEMLNCSNVYHYTMPTFAHKFSTELNLGLIFCKETILVVDDLNAEDKHIKPIIRDIIDKTESLGKNITIILVYSCDNMYSKFVKACNKSFLTGLQQVFGNVKALKIFIRYKPLNEEHLKKCIENELVNSQISNVDVNMVMKNFNVAHDGCKGVYTKVKSLKIV</sequence>
<keyword evidence="1" id="KW-0472">Membrane</keyword>
<name>A0AAV1M9G7_9NEOP</name>
<comment type="caution">
    <text evidence="2">The sequence shown here is derived from an EMBL/GenBank/DDBJ whole genome shotgun (WGS) entry which is preliminary data.</text>
</comment>
<dbReference type="AlphaFoldDB" id="A0AAV1M9G7"/>
<evidence type="ECO:0000256" key="1">
    <source>
        <dbReference type="SAM" id="Phobius"/>
    </source>
</evidence>
<protein>
    <recommendedName>
        <fullName evidence="4">ATPase AAA-type core domain-containing protein</fullName>
    </recommendedName>
</protein>
<dbReference type="Gene3D" id="3.40.50.300">
    <property type="entry name" value="P-loop containing nucleotide triphosphate hydrolases"/>
    <property type="match status" value="1"/>
</dbReference>
<gene>
    <name evidence="2" type="ORF">PARMNEM_LOCUS22546</name>
</gene>
<feature type="transmembrane region" description="Helical" evidence="1">
    <location>
        <begin position="77"/>
        <end position="97"/>
    </location>
</feature>
<dbReference type="EMBL" id="CAVLGL010000159">
    <property type="protein sequence ID" value="CAK1604313.1"/>
    <property type="molecule type" value="Genomic_DNA"/>
</dbReference>
<evidence type="ECO:0000313" key="2">
    <source>
        <dbReference type="EMBL" id="CAK1604313.1"/>
    </source>
</evidence>
<keyword evidence="1" id="KW-1133">Transmembrane helix</keyword>
<evidence type="ECO:0008006" key="4">
    <source>
        <dbReference type="Google" id="ProtNLM"/>
    </source>
</evidence>
<keyword evidence="1" id="KW-0812">Transmembrane</keyword>
<organism evidence="2 3">
    <name type="scientific">Parnassius mnemosyne</name>
    <name type="common">clouded apollo</name>
    <dbReference type="NCBI Taxonomy" id="213953"/>
    <lineage>
        <taxon>Eukaryota</taxon>
        <taxon>Metazoa</taxon>
        <taxon>Ecdysozoa</taxon>
        <taxon>Arthropoda</taxon>
        <taxon>Hexapoda</taxon>
        <taxon>Insecta</taxon>
        <taxon>Pterygota</taxon>
        <taxon>Neoptera</taxon>
        <taxon>Endopterygota</taxon>
        <taxon>Lepidoptera</taxon>
        <taxon>Glossata</taxon>
        <taxon>Ditrysia</taxon>
        <taxon>Papilionoidea</taxon>
        <taxon>Papilionidae</taxon>
        <taxon>Parnassiinae</taxon>
        <taxon>Parnassini</taxon>
        <taxon>Parnassius</taxon>
        <taxon>Driopa</taxon>
    </lineage>
</organism>
<reference evidence="2 3" key="1">
    <citation type="submission" date="2023-11" db="EMBL/GenBank/DDBJ databases">
        <authorList>
            <person name="Hedman E."/>
            <person name="Englund M."/>
            <person name="Stromberg M."/>
            <person name="Nyberg Akerstrom W."/>
            <person name="Nylinder S."/>
            <person name="Jareborg N."/>
            <person name="Kallberg Y."/>
            <person name="Kronander E."/>
        </authorList>
    </citation>
    <scope>NUCLEOTIDE SEQUENCE [LARGE SCALE GENOMIC DNA]</scope>
</reference>
<keyword evidence="3" id="KW-1185">Reference proteome</keyword>